<feature type="compositionally biased region" description="Acidic residues" evidence="1">
    <location>
        <begin position="38"/>
        <end position="57"/>
    </location>
</feature>
<dbReference type="InterPro" id="IPR018822">
    <property type="entry name" value="UPF0646"/>
</dbReference>
<dbReference type="EMBL" id="JBBJBU010000003">
    <property type="protein sequence ID" value="KAK7206294.1"/>
    <property type="molecule type" value="Genomic_DNA"/>
</dbReference>
<evidence type="ECO:0000256" key="1">
    <source>
        <dbReference type="SAM" id="MobiDB-lite"/>
    </source>
</evidence>
<evidence type="ECO:0000313" key="2">
    <source>
        <dbReference type="EMBL" id="KAK7206294.1"/>
    </source>
</evidence>
<dbReference type="RefSeq" id="XP_064769327.1">
    <property type="nucleotide sequence ID" value="XM_064909560.1"/>
</dbReference>
<comment type="caution">
    <text evidence="2">The sequence shown here is derived from an EMBL/GenBank/DDBJ whole genome shotgun (WGS) entry which is preliminary data.</text>
</comment>
<gene>
    <name evidence="2" type="ORF">BZA70DRAFT_130506</name>
</gene>
<sequence>MSVDISVPSNIASQTNMDDPINSLSLPTEESAVQSDVEMLEGEDAGEDDAMLLDEDAYPQPQEQEQEQVSPMDEDVVADESEQLEDAPQQIEQTEDLEVKDADVEIGEAADIAVDEEVVEAVEPTYVGEIEQVIVEAPVVEEPIVEASVVEEPIDDASAEVAAAEESSVEPVADGTPEVVSVIDESIAEPVTALTEVAEVDAVEEVPVVEETEAAVEVPVVEETEAAIEEPAEPEPVESAAAQEAITETAVIVEQSDSESPEKAVEESVTVIYESTTDSAPQSYTEESEDAKTAKPNIEIIDDDNSAVVISSPSKSEPNNVVDVEEYEETRNVRINFPDICVILTHEDAHYLLCPSDNSDSIVSELEAQPILEDFASLSQPIDTLFAYLRDVFQDRLDQDGELVLDIPVLDLSVSEDNVYTHDVTPYDLVDLYSSLLVNDNETLAESQPLFLNLTVQPRFISRFNSIATLIRSGKGLKHLHGAAADVIEIPDEPVKPVVVQDGESATAEEVVSQLQQDAEVEFTEENGVVPEITESVQAVDAPVEPLSESAPEPVTEVPETVFETEQVPVATSDDGSAELAKISTKRSFSDINIDSVEDTAEPNGKRAKSEEAE</sequence>
<protein>
    <submittedName>
        <fullName evidence="2">Uncharacterized protein</fullName>
    </submittedName>
</protein>
<feature type="compositionally biased region" description="Basic and acidic residues" evidence="1">
    <location>
        <begin position="604"/>
        <end position="614"/>
    </location>
</feature>
<feature type="compositionally biased region" description="Acidic residues" evidence="1">
    <location>
        <begin position="72"/>
        <end position="85"/>
    </location>
</feature>
<dbReference type="GeneID" id="90035072"/>
<feature type="region of interest" description="Disordered" evidence="1">
    <location>
        <begin position="584"/>
        <end position="614"/>
    </location>
</feature>
<feature type="region of interest" description="Disordered" evidence="1">
    <location>
        <begin position="1"/>
        <end position="101"/>
    </location>
</feature>
<keyword evidence="3" id="KW-1185">Reference proteome</keyword>
<feature type="compositionally biased region" description="Polar residues" evidence="1">
    <location>
        <begin position="274"/>
        <end position="285"/>
    </location>
</feature>
<evidence type="ECO:0000313" key="3">
    <source>
        <dbReference type="Proteomes" id="UP001498771"/>
    </source>
</evidence>
<feature type="region of interest" description="Disordered" evidence="1">
    <location>
        <begin position="274"/>
        <end position="293"/>
    </location>
</feature>
<organism evidence="2 3">
    <name type="scientific">Myxozyma melibiosi</name>
    <dbReference type="NCBI Taxonomy" id="54550"/>
    <lineage>
        <taxon>Eukaryota</taxon>
        <taxon>Fungi</taxon>
        <taxon>Dikarya</taxon>
        <taxon>Ascomycota</taxon>
        <taxon>Saccharomycotina</taxon>
        <taxon>Lipomycetes</taxon>
        <taxon>Lipomycetales</taxon>
        <taxon>Lipomycetaceae</taxon>
        <taxon>Myxozyma</taxon>
    </lineage>
</organism>
<proteinExistence type="predicted"/>
<reference evidence="2 3" key="1">
    <citation type="submission" date="2024-03" db="EMBL/GenBank/DDBJ databases">
        <title>Genome-scale model development and genomic sequencing of the oleaginous clade Lipomyces.</title>
        <authorList>
            <consortium name="Lawrence Berkeley National Laboratory"/>
            <person name="Czajka J.J."/>
            <person name="Han Y."/>
            <person name="Kim J."/>
            <person name="Mondo S.J."/>
            <person name="Hofstad B.A."/>
            <person name="Robles A."/>
            <person name="Haridas S."/>
            <person name="Riley R."/>
            <person name="LaButti K."/>
            <person name="Pangilinan J."/>
            <person name="Andreopoulos W."/>
            <person name="Lipzen A."/>
            <person name="Yan J."/>
            <person name="Wang M."/>
            <person name="Ng V."/>
            <person name="Grigoriev I.V."/>
            <person name="Spatafora J.W."/>
            <person name="Magnuson J.K."/>
            <person name="Baker S.E."/>
            <person name="Pomraning K.R."/>
        </authorList>
    </citation>
    <scope>NUCLEOTIDE SEQUENCE [LARGE SCALE GENOMIC DNA]</scope>
    <source>
        <strain evidence="2 3">Phaff 52-87</strain>
    </source>
</reference>
<dbReference type="Pfam" id="PF10336">
    <property type="entry name" value="DUF2420"/>
    <property type="match status" value="1"/>
</dbReference>
<feature type="compositionally biased region" description="Polar residues" evidence="1">
    <location>
        <begin position="7"/>
        <end position="34"/>
    </location>
</feature>
<accession>A0ABR1F8W5</accession>
<dbReference type="Proteomes" id="UP001498771">
    <property type="component" value="Unassembled WGS sequence"/>
</dbReference>
<name>A0ABR1F8W5_9ASCO</name>